<sequence length="46" mass="5153">MNDEEGSEDDDDDDDNVRHGQSPRIATERTSGAETFGERFTAPRII</sequence>
<reference evidence="3" key="1">
    <citation type="submission" date="2010-08" db="EMBL/GenBank/DDBJ databases">
        <authorList>
            <consortium name="Caenorhabditis japonica Sequencing Consortium"/>
            <person name="Wilson R.K."/>
        </authorList>
    </citation>
    <scope>NUCLEOTIDE SEQUENCE [LARGE SCALE GENOMIC DNA]</scope>
    <source>
        <strain evidence="3">DF5081</strain>
    </source>
</reference>
<dbReference type="EnsemblMetazoa" id="CJA32044.1">
    <property type="protein sequence ID" value="CJA32044.1"/>
    <property type="gene ID" value="WBGene00207891"/>
</dbReference>
<feature type="region of interest" description="Disordered" evidence="1">
    <location>
        <begin position="1"/>
        <end position="46"/>
    </location>
</feature>
<proteinExistence type="predicted"/>
<keyword evidence="3" id="KW-1185">Reference proteome</keyword>
<evidence type="ECO:0000313" key="3">
    <source>
        <dbReference type="Proteomes" id="UP000005237"/>
    </source>
</evidence>
<dbReference type="AlphaFoldDB" id="A0A8R1IAQ7"/>
<evidence type="ECO:0000256" key="1">
    <source>
        <dbReference type="SAM" id="MobiDB-lite"/>
    </source>
</evidence>
<accession>A0A8R1IAQ7</accession>
<dbReference type="Proteomes" id="UP000005237">
    <property type="component" value="Unassembled WGS sequence"/>
</dbReference>
<organism evidence="2 3">
    <name type="scientific">Caenorhabditis japonica</name>
    <dbReference type="NCBI Taxonomy" id="281687"/>
    <lineage>
        <taxon>Eukaryota</taxon>
        <taxon>Metazoa</taxon>
        <taxon>Ecdysozoa</taxon>
        <taxon>Nematoda</taxon>
        <taxon>Chromadorea</taxon>
        <taxon>Rhabditida</taxon>
        <taxon>Rhabditina</taxon>
        <taxon>Rhabditomorpha</taxon>
        <taxon>Rhabditoidea</taxon>
        <taxon>Rhabditidae</taxon>
        <taxon>Peloderinae</taxon>
        <taxon>Caenorhabditis</taxon>
    </lineage>
</organism>
<feature type="compositionally biased region" description="Acidic residues" evidence="1">
    <location>
        <begin position="1"/>
        <end position="15"/>
    </location>
</feature>
<name>A0A8R1IAQ7_CAEJA</name>
<reference evidence="2" key="2">
    <citation type="submission" date="2022-06" db="UniProtKB">
        <authorList>
            <consortium name="EnsemblMetazoa"/>
        </authorList>
    </citation>
    <scope>IDENTIFICATION</scope>
    <source>
        <strain evidence="2">DF5081</strain>
    </source>
</reference>
<evidence type="ECO:0000313" key="2">
    <source>
        <dbReference type="EnsemblMetazoa" id="CJA32044.1"/>
    </source>
</evidence>
<protein>
    <submittedName>
        <fullName evidence="2">Uncharacterized protein</fullName>
    </submittedName>
</protein>